<dbReference type="Proteomes" id="UP000317593">
    <property type="component" value="Unassembled WGS sequence"/>
</dbReference>
<dbReference type="AlphaFoldDB" id="A0A521F043"/>
<evidence type="ECO:0000313" key="2">
    <source>
        <dbReference type="Proteomes" id="UP000317593"/>
    </source>
</evidence>
<dbReference type="EMBL" id="FXTH01000020">
    <property type="protein sequence ID" value="SMO88810.1"/>
    <property type="molecule type" value="Genomic_DNA"/>
</dbReference>
<reference evidence="1 2" key="1">
    <citation type="submission" date="2017-05" db="EMBL/GenBank/DDBJ databases">
        <authorList>
            <person name="Varghese N."/>
            <person name="Submissions S."/>
        </authorList>
    </citation>
    <scope>NUCLEOTIDE SEQUENCE [LARGE SCALE GENOMIC DNA]</scope>
    <source>
        <strain evidence="1 2">DSM 21194</strain>
    </source>
</reference>
<sequence length="32" mass="4001">MFTHNVLNLEYLRKKNEMEFTIKGNIRVIREY</sequence>
<keyword evidence="2" id="KW-1185">Reference proteome</keyword>
<name>A0A521F043_9BACT</name>
<accession>A0A521F043</accession>
<proteinExistence type="predicted"/>
<protein>
    <submittedName>
        <fullName evidence="1">Uncharacterized protein</fullName>
    </submittedName>
</protein>
<gene>
    <name evidence="1" type="ORF">SAMN06265218_12026</name>
</gene>
<evidence type="ECO:0000313" key="1">
    <source>
        <dbReference type="EMBL" id="SMO88810.1"/>
    </source>
</evidence>
<organism evidence="1 2">
    <name type="scientific">Fodinibius sediminis</name>
    <dbReference type="NCBI Taxonomy" id="1214077"/>
    <lineage>
        <taxon>Bacteria</taxon>
        <taxon>Pseudomonadati</taxon>
        <taxon>Balneolota</taxon>
        <taxon>Balneolia</taxon>
        <taxon>Balneolales</taxon>
        <taxon>Balneolaceae</taxon>
        <taxon>Fodinibius</taxon>
    </lineage>
</organism>